<organism evidence="1">
    <name type="scientific">Arabidopsis thaliana</name>
    <name type="common">Mouse-ear cress</name>
    <dbReference type="NCBI Taxonomy" id="3702"/>
    <lineage>
        <taxon>Eukaryota</taxon>
        <taxon>Viridiplantae</taxon>
        <taxon>Streptophyta</taxon>
        <taxon>Embryophyta</taxon>
        <taxon>Tracheophyta</taxon>
        <taxon>Spermatophyta</taxon>
        <taxon>Magnoliopsida</taxon>
        <taxon>eudicotyledons</taxon>
        <taxon>Gunneridae</taxon>
        <taxon>Pentapetalae</taxon>
        <taxon>rosids</taxon>
        <taxon>malvids</taxon>
        <taxon>Brassicales</taxon>
        <taxon>Brassicaceae</taxon>
        <taxon>Camelineae</taxon>
        <taxon>Arabidopsis</taxon>
    </lineage>
</organism>
<reference evidence="1" key="1">
    <citation type="submission" date="2005-03" db="EMBL/GenBank/DDBJ databases">
        <title>Large-scale analysis of RIKEN Arabidopsis full-length (RAFL) cDNAs.</title>
        <authorList>
            <person name="Totoki Y."/>
            <person name="Seki M."/>
            <person name="Ishida J."/>
            <person name="Nakajima M."/>
            <person name="Enju A."/>
            <person name="Kamiya A."/>
            <person name="Narusaka M."/>
            <person name="Shin-i T."/>
            <person name="Nakagawa M."/>
            <person name="Sakamoto N."/>
            <person name="Oishi K."/>
            <person name="Kohara Y."/>
            <person name="Kobayashi M."/>
            <person name="Toyoda A."/>
            <person name="Sakaki Y."/>
            <person name="Sakurai T."/>
            <person name="Iida K."/>
            <person name="Akiyama K."/>
            <person name="Satou M."/>
            <person name="Toyoda T."/>
            <person name="Konagaya A."/>
            <person name="Carninci P."/>
            <person name="Kawai J."/>
            <person name="Hayashizaki Y."/>
            <person name="Shinozaki K."/>
        </authorList>
    </citation>
    <scope>NUCLEOTIDE SEQUENCE</scope>
</reference>
<name>Q56ZR1_ARATH</name>
<protein>
    <submittedName>
        <fullName evidence="1">Uncharacterized protein At4g23630</fullName>
    </submittedName>
</protein>
<proteinExistence type="evidence at transcript level"/>
<accession>Q56ZR1</accession>
<evidence type="ECO:0000313" key="1">
    <source>
        <dbReference type="EMBL" id="BAD94328.1"/>
    </source>
</evidence>
<dbReference type="AlphaFoldDB" id="Q56ZR1"/>
<gene>
    <name evidence="1" type="ordered locus">At4g23630</name>
</gene>
<dbReference type="EMBL" id="AK220901">
    <property type="protein sequence ID" value="BAD94328.1"/>
    <property type="molecule type" value="mRNA"/>
</dbReference>
<sequence length="30" mass="3468">MIELKKQYAVLDEKVLSKIPLGPLKNKKKD</sequence>